<keyword evidence="11" id="KW-0325">Glycoprotein</keyword>
<evidence type="ECO:0000256" key="6">
    <source>
        <dbReference type="ARBA" id="ARBA00022692"/>
    </source>
</evidence>
<feature type="chain" id="PRO_5047205260" evidence="15">
    <location>
        <begin position="22"/>
        <end position="298"/>
    </location>
</feature>
<proteinExistence type="predicted"/>
<evidence type="ECO:0000256" key="3">
    <source>
        <dbReference type="ARBA" id="ARBA00004479"/>
    </source>
</evidence>
<gene>
    <name evidence="16" type="ORF">DUNSADRAFT_7393</name>
</gene>
<evidence type="ECO:0000256" key="11">
    <source>
        <dbReference type="ARBA" id="ARBA00023180"/>
    </source>
</evidence>
<dbReference type="PANTHER" id="PTHR27004">
    <property type="entry name" value="RECEPTOR-LIKE PROTEIN 12 ISOFORM X1"/>
    <property type="match status" value="1"/>
</dbReference>
<reference evidence="16" key="1">
    <citation type="submission" date="2017-08" db="EMBL/GenBank/DDBJ databases">
        <authorList>
            <person name="Polle J.E."/>
            <person name="Barry K."/>
            <person name="Cushman J."/>
            <person name="Schmutz J."/>
            <person name="Tran D."/>
            <person name="Hathwaick L.T."/>
            <person name="Yim W.C."/>
            <person name="Jenkins J."/>
            <person name="Mckie-Krisberg Z.M."/>
            <person name="Prochnik S."/>
            <person name="Lindquist E."/>
            <person name="Dockter R.B."/>
            <person name="Adam C."/>
            <person name="Molina H."/>
            <person name="Bunkerborg J."/>
            <person name="Jin E."/>
            <person name="Buchheim M."/>
            <person name="Magnuson J."/>
        </authorList>
    </citation>
    <scope>NUCLEOTIDE SEQUENCE</scope>
    <source>
        <strain evidence="16">CCAP 19/18</strain>
    </source>
</reference>
<dbReference type="Proteomes" id="UP000815325">
    <property type="component" value="Unassembled WGS sequence"/>
</dbReference>
<dbReference type="Pfam" id="PF00560">
    <property type="entry name" value="LRR_1"/>
    <property type="match status" value="1"/>
</dbReference>
<protein>
    <submittedName>
        <fullName evidence="16">Uncharacterized protein</fullName>
    </submittedName>
</protein>
<evidence type="ECO:0000256" key="7">
    <source>
        <dbReference type="ARBA" id="ARBA00022737"/>
    </source>
</evidence>
<keyword evidence="8 14" id="KW-1133">Transmembrane helix</keyword>
<dbReference type="InterPro" id="IPR001611">
    <property type="entry name" value="Leu-rich_rpt"/>
</dbReference>
<evidence type="ECO:0000256" key="8">
    <source>
        <dbReference type="ARBA" id="ARBA00022989"/>
    </source>
</evidence>
<keyword evidence="15" id="KW-0732">Signal</keyword>
<evidence type="ECO:0000313" key="17">
    <source>
        <dbReference type="Proteomes" id="UP000815325"/>
    </source>
</evidence>
<feature type="transmembrane region" description="Helical" evidence="14">
    <location>
        <begin position="259"/>
        <end position="282"/>
    </location>
</feature>
<sequence length="298" mass="30925">MCFGVVVKAVLTLTIIPHVLSTAALNQEIQGQLLDLVRTCSGGSVRAVGNVCEAKGVLCSNASCPEEADTNISKDVQANDISSSNNSIRGACEEVAAINLNGAALRQLPFSSSFTLGSIDFDQLPALFSMSIRACSLRGRVPSSLGRLQHLKHLDLSSNLLTGPLPYDVLKAPNLATANLSWNLFQGNLTPELCESAAFLDLSGNAGLRGAIPKCSSGQAPRVAGNGGSNGGAIFPERPDQDGSDGGNSSSSGVDHRTLAWSLPIAVGGALGIGAAVALMLMHHRRAASKRKLQERAQ</sequence>
<dbReference type="SUPFAM" id="SSF52058">
    <property type="entry name" value="L domain-like"/>
    <property type="match status" value="1"/>
</dbReference>
<keyword evidence="17" id="KW-1185">Reference proteome</keyword>
<comment type="subcellular location">
    <subcellularLocation>
        <location evidence="1">Cell membrane</location>
    </subcellularLocation>
    <subcellularLocation>
        <location evidence="2">Cytoplasm</location>
        <location evidence="2">Cytoskeleton</location>
        <location evidence="2">Cilium axoneme</location>
    </subcellularLocation>
    <subcellularLocation>
        <location evidence="12">Endomembrane system</location>
        <topology evidence="12">Single-pass membrane protein</topology>
    </subcellularLocation>
    <subcellularLocation>
        <location evidence="3">Membrane</location>
        <topology evidence="3">Single-pass type I membrane protein</topology>
    </subcellularLocation>
</comment>
<name>A0ABQ7H6C1_DUNSA</name>
<dbReference type="InterPro" id="IPR032675">
    <property type="entry name" value="LRR_dom_sf"/>
</dbReference>
<keyword evidence="4" id="KW-1003">Cell membrane</keyword>
<comment type="caution">
    <text evidence="16">The sequence shown here is derived from an EMBL/GenBank/DDBJ whole genome shotgun (WGS) entry which is preliminary data.</text>
</comment>
<evidence type="ECO:0000256" key="15">
    <source>
        <dbReference type="SAM" id="SignalP"/>
    </source>
</evidence>
<keyword evidence="5" id="KW-0433">Leucine-rich repeat</keyword>
<evidence type="ECO:0000256" key="14">
    <source>
        <dbReference type="SAM" id="Phobius"/>
    </source>
</evidence>
<evidence type="ECO:0000256" key="4">
    <source>
        <dbReference type="ARBA" id="ARBA00022475"/>
    </source>
</evidence>
<keyword evidence="6 14" id="KW-0812">Transmembrane</keyword>
<evidence type="ECO:0000256" key="2">
    <source>
        <dbReference type="ARBA" id="ARBA00004430"/>
    </source>
</evidence>
<keyword evidence="7" id="KW-0677">Repeat</keyword>
<feature type="non-terminal residue" evidence="16">
    <location>
        <position position="298"/>
    </location>
</feature>
<evidence type="ECO:0000256" key="12">
    <source>
        <dbReference type="ARBA" id="ARBA00037847"/>
    </source>
</evidence>
<evidence type="ECO:0000256" key="9">
    <source>
        <dbReference type="ARBA" id="ARBA00023136"/>
    </source>
</evidence>
<dbReference type="PANTHER" id="PTHR27004:SF425">
    <property type="entry name" value="OS01G0162800 PROTEIN"/>
    <property type="match status" value="1"/>
</dbReference>
<dbReference type="EMBL" id="MU069462">
    <property type="protein sequence ID" value="KAF5842409.1"/>
    <property type="molecule type" value="Genomic_DNA"/>
</dbReference>
<evidence type="ECO:0000313" key="16">
    <source>
        <dbReference type="EMBL" id="KAF5842409.1"/>
    </source>
</evidence>
<evidence type="ECO:0000256" key="1">
    <source>
        <dbReference type="ARBA" id="ARBA00004236"/>
    </source>
</evidence>
<feature type="signal peptide" evidence="15">
    <location>
        <begin position="1"/>
        <end position="21"/>
    </location>
</feature>
<organism evidence="16 17">
    <name type="scientific">Dunaliella salina</name>
    <name type="common">Green alga</name>
    <name type="synonym">Protococcus salinus</name>
    <dbReference type="NCBI Taxonomy" id="3046"/>
    <lineage>
        <taxon>Eukaryota</taxon>
        <taxon>Viridiplantae</taxon>
        <taxon>Chlorophyta</taxon>
        <taxon>core chlorophytes</taxon>
        <taxon>Chlorophyceae</taxon>
        <taxon>CS clade</taxon>
        <taxon>Chlamydomonadales</taxon>
        <taxon>Dunaliellaceae</taxon>
        <taxon>Dunaliella</taxon>
    </lineage>
</organism>
<evidence type="ECO:0000256" key="10">
    <source>
        <dbReference type="ARBA" id="ARBA00023170"/>
    </source>
</evidence>
<evidence type="ECO:0000256" key="13">
    <source>
        <dbReference type="SAM" id="MobiDB-lite"/>
    </source>
</evidence>
<accession>A0ABQ7H6C1</accession>
<keyword evidence="9 14" id="KW-0472">Membrane</keyword>
<evidence type="ECO:0000256" key="5">
    <source>
        <dbReference type="ARBA" id="ARBA00022614"/>
    </source>
</evidence>
<feature type="region of interest" description="Disordered" evidence="13">
    <location>
        <begin position="219"/>
        <end position="253"/>
    </location>
</feature>
<dbReference type="Gene3D" id="3.80.10.10">
    <property type="entry name" value="Ribonuclease Inhibitor"/>
    <property type="match status" value="1"/>
</dbReference>
<keyword evidence="10" id="KW-0675">Receptor</keyword>